<name>A0A1F8AU16_9BACT</name>
<gene>
    <name evidence="1" type="ORF">A3E44_03000</name>
</gene>
<dbReference type="EMBL" id="MGGW01000004">
    <property type="protein sequence ID" value="OGM55227.1"/>
    <property type="molecule type" value="Genomic_DNA"/>
</dbReference>
<evidence type="ECO:0000313" key="2">
    <source>
        <dbReference type="Proteomes" id="UP000178603"/>
    </source>
</evidence>
<proteinExistence type="predicted"/>
<dbReference type="AlphaFoldDB" id="A0A1F8AU16"/>
<sequence>MPDYEPGAQQIEVDLSGKSEFARLLHEKANTPPETPLNEIAANGYEVWYSLLESTRASPRDLRDFLVWNVDWLQRESDDGAKNLVEVQLKAIAGLDGDDTYVTDVVSMLDSSVRTNERAAAYDQEMIDAQDASLLKRLANKLGISTEKDRLMQVKGKNSKRAVGHKVLLRQYLDDELTKRIVTHQPGYDEVARPWNELPRAEPVVQPTDVVDIQVLMLSGPDKRLGHLEFYLEKAAEAFSQLGIDVDEVPYQVALLDLRVSGGKKGFARQFVEAQVGERINGSLRAKDQKGRESQYNQASNWQQFADLLPPAPTSDFGTAFS</sequence>
<organism evidence="1 2">
    <name type="scientific">Candidatus Woesebacteria bacterium RIFCSPHIGHO2_12_FULL_41_24</name>
    <dbReference type="NCBI Taxonomy" id="1802510"/>
    <lineage>
        <taxon>Bacteria</taxon>
        <taxon>Candidatus Woeseibacteriota</taxon>
    </lineage>
</organism>
<comment type="caution">
    <text evidence="1">The sequence shown here is derived from an EMBL/GenBank/DDBJ whole genome shotgun (WGS) entry which is preliminary data.</text>
</comment>
<reference evidence="1 2" key="1">
    <citation type="journal article" date="2016" name="Nat. Commun.">
        <title>Thousands of microbial genomes shed light on interconnected biogeochemical processes in an aquifer system.</title>
        <authorList>
            <person name="Anantharaman K."/>
            <person name="Brown C.T."/>
            <person name="Hug L.A."/>
            <person name="Sharon I."/>
            <person name="Castelle C.J."/>
            <person name="Probst A.J."/>
            <person name="Thomas B.C."/>
            <person name="Singh A."/>
            <person name="Wilkins M.J."/>
            <person name="Karaoz U."/>
            <person name="Brodie E.L."/>
            <person name="Williams K.H."/>
            <person name="Hubbard S.S."/>
            <person name="Banfield J.F."/>
        </authorList>
    </citation>
    <scope>NUCLEOTIDE SEQUENCE [LARGE SCALE GENOMIC DNA]</scope>
</reference>
<evidence type="ECO:0000313" key="1">
    <source>
        <dbReference type="EMBL" id="OGM55227.1"/>
    </source>
</evidence>
<accession>A0A1F8AU16</accession>
<protein>
    <submittedName>
        <fullName evidence="1">Uncharacterized protein</fullName>
    </submittedName>
</protein>
<dbReference type="Proteomes" id="UP000178603">
    <property type="component" value="Unassembled WGS sequence"/>
</dbReference>